<dbReference type="PANTHER" id="PTHR42783:SF3">
    <property type="entry name" value="GLUTAMATE SYNTHASE [NADPH] SMALL CHAIN-RELATED"/>
    <property type="match status" value="1"/>
</dbReference>
<dbReference type="EC" id="1.4.1.13" evidence="2"/>
<protein>
    <submittedName>
        <fullName evidence="2">Glutamate synthase [NADPH] small chain</fullName>
        <ecNumber evidence="2">1.4.1.13</ecNumber>
    </submittedName>
</protein>
<accession>A0A3B0SA06</accession>
<dbReference type="Gene3D" id="3.50.50.60">
    <property type="entry name" value="FAD/NAD(P)-binding domain"/>
    <property type="match status" value="3"/>
</dbReference>
<dbReference type="PROSITE" id="PS51379">
    <property type="entry name" value="4FE4S_FER_2"/>
    <property type="match status" value="1"/>
</dbReference>
<evidence type="ECO:0000313" key="2">
    <source>
        <dbReference type="EMBL" id="VAW01898.1"/>
    </source>
</evidence>
<sequence length="683" mass="73628">SFRMDHSKTSRKLGLFDCIEAPCVDECPIDQNVPAYMRAVREGRFDDAVEITRADNPVPSILGRVCDHLCETTCIRTHLDQPLAIRDMKRFIMSHETWPRVPARTAKLAAKVAIIGAGPAGIAAAQELARAGISVTIFEAHPYAGGMVGGAIPEYRLPQSEIDKDMAILEELGVEIRYGQKAGEDFSLADLRDEGFERIFVAVGAQLPKYLGFEGEDADGVLDALSFLRSVREENPIPVGPRVGVIGAGDTAMDCVRSAWRVGATDVSLIYRRSKDQMPADPEEIHEVVAEGIEILEMTNPHALHVEDGKLLGLIATRTEYTGDRDSSGRKIPHDVADSEFEVPLDTLILAISQHSLLDFFGGESPALTSRGYIEVDPMTMESSIPGIYAGGDVAADGPSSIVKAAADGKAVAAAIIASVGGSNEVTTAEMPQPDDLAALIQRRAHREYRVPAKFTPLTVRNNFNETMLMYTPQEAQTEASRCVDCDTICSLCVGVCPNLALMTYQTEAFAADLPVFSIADGSLVESGRTTFRVDQAYQIAVLTDFCNECGNCVTACPTSGKPYLDKPRLYLNQEEFDGEESNAFMVRRDGDTVVVSGRFGGETHQLSINGSVEYTSPGVSASFDESFGFVSGVPGEGASDGGEVSLEAAATMYFIWRGLDASMPEIPFATETGTRLPTPSFT</sequence>
<dbReference type="PROSITE" id="PS00198">
    <property type="entry name" value="4FE4S_FER_1"/>
    <property type="match status" value="1"/>
</dbReference>
<dbReference type="InterPro" id="IPR017896">
    <property type="entry name" value="4Fe4S_Fe-S-bd"/>
</dbReference>
<name>A0A3B0SA06_9ZZZZ</name>
<dbReference type="InterPro" id="IPR017900">
    <property type="entry name" value="4Fe4S_Fe_S_CS"/>
</dbReference>
<dbReference type="AlphaFoldDB" id="A0A3B0SA06"/>
<keyword evidence="2" id="KW-0560">Oxidoreductase</keyword>
<dbReference type="InterPro" id="IPR009051">
    <property type="entry name" value="Helical_ferredxn"/>
</dbReference>
<dbReference type="Pfam" id="PF14691">
    <property type="entry name" value="Fer4_20"/>
    <property type="match status" value="1"/>
</dbReference>
<gene>
    <name evidence="2" type="ORF">MNBD_ACTINO01-2427</name>
</gene>
<dbReference type="PRINTS" id="PR00419">
    <property type="entry name" value="ADXRDTASE"/>
</dbReference>
<dbReference type="EMBL" id="UOEI01000311">
    <property type="protein sequence ID" value="VAW01898.1"/>
    <property type="molecule type" value="Genomic_DNA"/>
</dbReference>
<dbReference type="InterPro" id="IPR023753">
    <property type="entry name" value="FAD/NAD-binding_dom"/>
</dbReference>
<dbReference type="PANTHER" id="PTHR42783">
    <property type="entry name" value="GLUTAMATE SYNTHASE [NADPH] SMALL CHAIN"/>
    <property type="match status" value="1"/>
</dbReference>
<dbReference type="InterPro" id="IPR036188">
    <property type="entry name" value="FAD/NAD-bd_sf"/>
</dbReference>
<feature type="non-terminal residue" evidence="2">
    <location>
        <position position="1"/>
    </location>
</feature>
<dbReference type="SUPFAM" id="SSF46548">
    <property type="entry name" value="alpha-helical ferredoxin"/>
    <property type="match status" value="2"/>
</dbReference>
<dbReference type="GO" id="GO:0004355">
    <property type="term" value="F:glutamate synthase (NADPH) activity"/>
    <property type="evidence" value="ECO:0007669"/>
    <property type="project" value="UniProtKB-EC"/>
</dbReference>
<dbReference type="Pfam" id="PF07992">
    <property type="entry name" value="Pyr_redox_2"/>
    <property type="match status" value="1"/>
</dbReference>
<dbReference type="InterPro" id="IPR028261">
    <property type="entry name" value="DPD_II"/>
</dbReference>
<proteinExistence type="predicted"/>
<dbReference type="GO" id="GO:0051536">
    <property type="term" value="F:iron-sulfur cluster binding"/>
    <property type="evidence" value="ECO:0007669"/>
    <property type="project" value="InterPro"/>
</dbReference>
<dbReference type="Gene3D" id="1.10.1060.10">
    <property type="entry name" value="Alpha-helical ferredoxin"/>
    <property type="match status" value="1"/>
</dbReference>
<organism evidence="2">
    <name type="scientific">hydrothermal vent metagenome</name>
    <dbReference type="NCBI Taxonomy" id="652676"/>
    <lineage>
        <taxon>unclassified sequences</taxon>
        <taxon>metagenomes</taxon>
        <taxon>ecological metagenomes</taxon>
    </lineage>
</organism>
<evidence type="ECO:0000259" key="1">
    <source>
        <dbReference type="PROSITE" id="PS51379"/>
    </source>
</evidence>
<dbReference type="SUPFAM" id="SSF51971">
    <property type="entry name" value="Nucleotide-binding domain"/>
    <property type="match status" value="2"/>
</dbReference>
<feature type="domain" description="4Fe-4S ferredoxin-type" evidence="1">
    <location>
        <begin position="538"/>
        <end position="568"/>
    </location>
</feature>
<reference evidence="2" key="1">
    <citation type="submission" date="2018-06" db="EMBL/GenBank/DDBJ databases">
        <authorList>
            <person name="Zhirakovskaya E."/>
        </authorList>
    </citation>
    <scope>NUCLEOTIDE SEQUENCE</scope>
</reference>